<evidence type="ECO:0000313" key="4">
    <source>
        <dbReference type="EMBL" id="QNO44683.1"/>
    </source>
</evidence>
<reference evidence="3" key="1">
    <citation type="submission" date="2020-06" db="EMBL/GenBank/DDBJ databases">
        <title>Unique genomic features of the anaerobic methanotrophic archaea.</title>
        <authorList>
            <person name="Chadwick G.L."/>
            <person name="Skennerton C.T."/>
            <person name="Laso-Perez R."/>
            <person name="Leu A.O."/>
            <person name="Speth D.R."/>
            <person name="Yu H."/>
            <person name="Morgan-Lang C."/>
            <person name="Hatzenpichler R."/>
            <person name="Goudeau D."/>
            <person name="Malmstrom R."/>
            <person name="Brazelton W.J."/>
            <person name="Woyke T."/>
            <person name="Hallam S.J."/>
            <person name="Tyson G.W."/>
            <person name="Wegener G."/>
            <person name="Boetius A."/>
            <person name="Orphan V."/>
        </authorList>
    </citation>
    <scope>NUCLEOTIDE SEQUENCE</scope>
</reference>
<feature type="transmembrane region" description="Helical" evidence="1">
    <location>
        <begin position="58"/>
        <end position="81"/>
    </location>
</feature>
<gene>
    <name evidence="4" type="ORF">BAHBMDKO_00002</name>
    <name evidence="2" type="ORF">HMEJMANM_00033</name>
    <name evidence="3" type="ORF">LAPIAFBC_00018</name>
</gene>
<dbReference type="EMBL" id="MT630998">
    <property type="protein sequence ID" value="QNO44683.1"/>
    <property type="molecule type" value="Genomic_DNA"/>
</dbReference>
<evidence type="ECO:0000256" key="1">
    <source>
        <dbReference type="SAM" id="Phobius"/>
    </source>
</evidence>
<dbReference type="PANTHER" id="PTHR30485:SF0">
    <property type="entry name" value="NI_FE-HYDROGENASE 1 B-TYPE CYTOCHROME SUBUNIT-RELATED"/>
    <property type="match status" value="1"/>
</dbReference>
<keyword evidence="1" id="KW-1133">Transmembrane helix</keyword>
<keyword evidence="1" id="KW-0812">Transmembrane</keyword>
<keyword evidence="1" id="KW-0472">Membrane</keyword>
<feature type="transmembrane region" description="Helical" evidence="1">
    <location>
        <begin position="21"/>
        <end position="38"/>
    </location>
</feature>
<proteinExistence type="predicted"/>
<evidence type="ECO:0008006" key="5">
    <source>
        <dbReference type="Google" id="ProtNLM"/>
    </source>
</evidence>
<organism evidence="3">
    <name type="scientific">Candidatus Methanogaster sp. ANME-2c ERB4</name>
    <dbReference type="NCBI Taxonomy" id="2759911"/>
    <lineage>
        <taxon>Archaea</taxon>
        <taxon>Methanobacteriati</taxon>
        <taxon>Methanobacteriota</taxon>
        <taxon>Stenosarchaea group</taxon>
        <taxon>Methanomicrobia</taxon>
        <taxon>Methanosarcinales</taxon>
        <taxon>ANME-2 cluster</taxon>
        <taxon>Candidatus Methanogasteraceae</taxon>
        <taxon>Candidatus Methanogaster</taxon>
    </lineage>
</organism>
<dbReference type="InterPro" id="IPR051542">
    <property type="entry name" value="Hydrogenase_cytochrome"/>
</dbReference>
<feature type="transmembrane region" description="Helical" evidence="1">
    <location>
        <begin position="194"/>
        <end position="213"/>
    </location>
</feature>
<sequence>MSQSNGMIIERYDPKGMRAHAFHLFSCVTLIITGWYMAKQFNMCTMEAWQSIPYENVRLFHMFAALIFIIAVWIFTIYNLLTSGHLLSEIFFIPDAIQMKNMILSLFGKAEYPRYVSVDQESGHYKNKLHPAIKLLVIPENIAIVLIVATGVIMYAPEYAFWHAYIEPAILYGVGFISPWFNMSPIGFIRTIHLWAMYWFIIELALHFGLLGMDPRTMKYFKAVFLNGKEELDQYTEIVRAPHKEKPAQKGKHHPLVVLK</sequence>
<dbReference type="EMBL" id="MT630845">
    <property type="protein sequence ID" value="QNO43564.1"/>
    <property type="molecule type" value="Genomic_DNA"/>
</dbReference>
<protein>
    <recommendedName>
        <fullName evidence="5">Cytochrome b561 bacterial/Ni-hydrogenase domain-containing protein</fullName>
    </recommendedName>
</protein>
<dbReference type="Gene3D" id="1.20.950.20">
    <property type="entry name" value="Transmembrane di-heme cytochromes, Chain C"/>
    <property type="match status" value="1"/>
</dbReference>
<dbReference type="GO" id="GO:0022904">
    <property type="term" value="P:respiratory electron transport chain"/>
    <property type="evidence" value="ECO:0007669"/>
    <property type="project" value="InterPro"/>
</dbReference>
<dbReference type="GO" id="GO:0005886">
    <property type="term" value="C:plasma membrane"/>
    <property type="evidence" value="ECO:0007669"/>
    <property type="project" value="TreeGrafter"/>
</dbReference>
<feature type="transmembrane region" description="Helical" evidence="1">
    <location>
        <begin position="135"/>
        <end position="156"/>
    </location>
</feature>
<dbReference type="PANTHER" id="PTHR30485">
    <property type="entry name" value="NI/FE-HYDROGENASE 1 B-TYPE CYTOCHROME SUBUNIT"/>
    <property type="match status" value="1"/>
</dbReference>
<dbReference type="EMBL" id="MT630847">
    <property type="protein sequence ID" value="QNO43611.1"/>
    <property type="molecule type" value="Genomic_DNA"/>
</dbReference>
<feature type="transmembrane region" description="Helical" evidence="1">
    <location>
        <begin position="162"/>
        <end position="182"/>
    </location>
</feature>
<name>A0A7G9Y6H7_9EURY</name>
<evidence type="ECO:0000313" key="3">
    <source>
        <dbReference type="EMBL" id="QNO43611.1"/>
    </source>
</evidence>
<dbReference type="GO" id="GO:0020037">
    <property type="term" value="F:heme binding"/>
    <property type="evidence" value="ECO:0007669"/>
    <property type="project" value="TreeGrafter"/>
</dbReference>
<accession>A0A7G9Y6H7</accession>
<dbReference type="AlphaFoldDB" id="A0A7G9Y6H7"/>
<evidence type="ECO:0000313" key="2">
    <source>
        <dbReference type="EMBL" id="QNO43564.1"/>
    </source>
</evidence>
<dbReference type="InterPro" id="IPR016174">
    <property type="entry name" value="Di-haem_cyt_TM"/>
</dbReference>
<dbReference type="SUPFAM" id="SSF81342">
    <property type="entry name" value="Transmembrane di-heme cytochromes"/>
    <property type="match status" value="1"/>
</dbReference>